<dbReference type="PRINTS" id="PR00727">
    <property type="entry name" value="LEADERPTASE"/>
</dbReference>
<dbReference type="InterPro" id="IPR019757">
    <property type="entry name" value="Pept_S26A_signal_pept_1_Lys-AS"/>
</dbReference>
<protein>
    <recommendedName>
        <fullName evidence="4 6">Signal peptidase I</fullName>
        <ecNumber evidence="3 6">3.4.21.89</ecNumber>
    </recommendedName>
</protein>
<dbReference type="RefSeq" id="WP_377481215.1">
    <property type="nucleotide sequence ID" value="NZ_JBHLTN010000011.1"/>
</dbReference>
<dbReference type="Pfam" id="PF10502">
    <property type="entry name" value="Peptidase_S26"/>
    <property type="match status" value="1"/>
</dbReference>
<dbReference type="InterPro" id="IPR019533">
    <property type="entry name" value="Peptidase_S26"/>
</dbReference>
<keyword evidence="10" id="KW-1185">Reference proteome</keyword>
<dbReference type="GO" id="GO:0009003">
    <property type="term" value="F:signal peptidase activity"/>
    <property type="evidence" value="ECO:0007669"/>
    <property type="project" value="UniProtKB-EC"/>
</dbReference>
<evidence type="ECO:0000256" key="7">
    <source>
        <dbReference type="SAM" id="MobiDB-lite"/>
    </source>
</evidence>
<evidence type="ECO:0000256" key="1">
    <source>
        <dbReference type="ARBA" id="ARBA00000677"/>
    </source>
</evidence>
<proteinExistence type="inferred from homology"/>
<reference evidence="9 10" key="1">
    <citation type="submission" date="2024-09" db="EMBL/GenBank/DDBJ databases">
        <authorList>
            <person name="Sun Q."/>
            <person name="Mori K."/>
        </authorList>
    </citation>
    <scope>NUCLEOTIDE SEQUENCE [LARGE SCALE GENOMIC DNA]</scope>
    <source>
        <strain evidence="9 10">NCAIM B.02336</strain>
    </source>
</reference>
<evidence type="ECO:0000256" key="3">
    <source>
        <dbReference type="ARBA" id="ARBA00013208"/>
    </source>
</evidence>
<organism evidence="9 10">
    <name type="scientific">Ottowia pentelensis</name>
    <dbReference type="NCBI Taxonomy" id="511108"/>
    <lineage>
        <taxon>Bacteria</taxon>
        <taxon>Pseudomonadati</taxon>
        <taxon>Pseudomonadota</taxon>
        <taxon>Betaproteobacteria</taxon>
        <taxon>Burkholderiales</taxon>
        <taxon>Comamonadaceae</taxon>
        <taxon>Ottowia</taxon>
    </lineage>
</organism>
<dbReference type="InterPro" id="IPR000223">
    <property type="entry name" value="Pept_S26A_signal_pept_1"/>
</dbReference>
<dbReference type="PANTHER" id="PTHR43390:SF1">
    <property type="entry name" value="CHLOROPLAST PROCESSING PEPTIDASE"/>
    <property type="match status" value="1"/>
</dbReference>
<feature type="domain" description="Peptidase S26" evidence="8">
    <location>
        <begin position="22"/>
        <end position="148"/>
    </location>
</feature>
<evidence type="ECO:0000256" key="6">
    <source>
        <dbReference type="RuleBase" id="RU362042"/>
    </source>
</evidence>
<dbReference type="PANTHER" id="PTHR43390">
    <property type="entry name" value="SIGNAL PEPTIDASE I"/>
    <property type="match status" value="1"/>
</dbReference>
<comment type="similarity">
    <text evidence="2 6">Belongs to the peptidase S26 family.</text>
</comment>
<dbReference type="Proteomes" id="UP001589834">
    <property type="component" value="Unassembled WGS sequence"/>
</dbReference>
<comment type="subcellular location">
    <subcellularLocation>
        <location evidence="6">Membrane</location>
        <topology evidence="6">Single-pass type II membrane protein</topology>
    </subcellularLocation>
</comment>
<evidence type="ECO:0000256" key="2">
    <source>
        <dbReference type="ARBA" id="ARBA00009370"/>
    </source>
</evidence>
<dbReference type="Gene3D" id="2.10.109.10">
    <property type="entry name" value="Umud Fragment, subunit A"/>
    <property type="match status" value="1"/>
</dbReference>
<dbReference type="EMBL" id="JBHLTN010000011">
    <property type="protein sequence ID" value="MFC0592193.1"/>
    <property type="molecule type" value="Genomic_DNA"/>
</dbReference>
<comment type="caution">
    <text evidence="9">The sequence shown here is derived from an EMBL/GenBank/DDBJ whole genome shotgun (WGS) entry which is preliminary data.</text>
</comment>
<evidence type="ECO:0000313" key="10">
    <source>
        <dbReference type="Proteomes" id="UP001589834"/>
    </source>
</evidence>
<accession>A0ABV6PSY8</accession>
<dbReference type="SUPFAM" id="SSF51306">
    <property type="entry name" value="LexA/Signal peptidase"/>
    <property type="match status" value="1"/>
</dbReference>
<gene>
    <name evidence="9" type="primary">lepB</name>
    <name evidence="9" type="ORF">ACFFGG_06455</name>
</gene>
<dbReference type="NCBIfam" id="TIGR02227">
    <property type="entry name" value="sigpep_I_bact"/>
    <property type="match status" value="1"/>
</dbReference>
<dbReference type="EC" id="3.4.21.89" evidence="3 6"/>
<evidence type="ECO:0000256" key="4">
    <source>
        <dbReference type="ARBA" id="ARBA00019232"/>
    </source>
</evidence>
<evidence type="ECO:0000259" key="8">
    <source>
        <dbReference type="Pfam" id="PF10502"/>
    </source>
</evidence>
<keyword evidence="6" id="KW-0645">Protease</keyword>
<comment type="catalytic activity">
    <reaction evidence="1 6">
        <text>Cleavage of hydrophobic, N-terminal signal or leader sequences from secreted and periplasmic proteins.</text>
        <dbReference type="EC" id="3.4.21.89"/>
    </reaction>
</comment>
<dbReference type="InterPro" id="IPR036286">
    <property type="entry name" value="LexA/Signal_pep-like_sf"/>
</dbReference>
<feature type="region of interest" description="Disordered" evidence="7">
    <location>
        <begin position="153"/>
        <end position="187"/>
    </location>
</feature>
<name>A0ABV6PSY8_9BURK</name>
<dbReference type="CDD" id="cd06530">
    <property type="entry name" value="S26_SPase_I"/>
    <property type="match status" value="1"/>
</dbReference>
<evidence type="ECO:0000313" key="9">
    <source>
        <dbReference type="EMBL" id="MFC0592193.1"/>
    </source>
</evidence>
<keyword evidence="5 6" id="KW-0378">Hydrolase</keyword>
<sequence>MSTPTGTMGTVAAAAGTDMAWLTRVQSHSMAPALRDGALALTLRLGRRATLRRGDIVVVDSHELGRRVVKRIIGLPGETVDLRAGQVHIDGRPLAEPYASRSVFTDSFQVPPGHYLLLGDHRDASSDSRSWRQPYIARAAIVGRIVGRGWLPPWRAPQRGPGAEPDRTRRPGPVGATLGHGPARNPR</sequence>
<evidence type="ECO:0000256" key="5">
    <source>
        <dbReference type="ARBA" id="ARBA00022801"/>
    </source>
</evidence>
<dbReference type="PROSITE" id="PS00760">
    <property type="entry name" value="SPASE_I_2"/>
    <property type="match status" value="1"/>
</dbReference>